<evidence type="ECO:0000313" key="5">
    <source>
        <dbReference type="EMBL" id="GEL97310.1"/>
    </source>
</evidence>
<dbReference type="InterPro" id="IPR029062">
    <property type="entry name" value="Class_I_gatase-like"/>
</dbReference>
<reference evidence="5 6" key="1">
    <citation type="submission" date="2019-07" db="EMBL/GenBank/DDBJ databases">
        <title>Whole genome shotgun sequence of Cellulomonas terrae NBRC 100819.</title>
        <authorList>
            <person name="Hosoyama A."/>
            <person name="Uohara A."/>
            <person name="Ohji S."/>
            <person name="Ichikawa N."/>
        </authorList>
    </citation>
    <scope>NUCLEOTIDE SEQUENCE [LARGE SCALE GENOMIC DNA]</scope>
    <source>
        <strain evidence="5 6">NBRC 100819</strain>
    </source>
</reference>
<proteinExistence type="predicted"/>
<dbReference type="PANTHER" id="PTHR43130">
    <property type="entry name" value="ARAC-FAMILY TRANSCRIPTIONAL REGULATOR"/>
    <property type="match status" value="1"/>
</dbReference>
<protein>
    <submittedName>
        <fullName evidence="5">Transcriptional regulator</fullName>
    </submittedName>
</protein>
<evidence type="ECO:0000256" key="2">
    <source>
        <dbReference type="ARBA" id="ARBA00023163"/>
    </source>
</evidence>
<evidence type="ECO:0000256" key="3">
    <source>
        <dbReference type="SAM" id="MobiDB-lite"/>
    </source>
</evidence>
<dbReference type="GO" id="GO:0003700">
    <property type="term" value="F:DNA-binding transcription factor activity"/>
    <property type="evidence" value="ECO:0007669"/>
    <property type="project" value="InterPro"/>
</dbReference>
<evidence type="ECO:0000256" key="1">
    <source>
        <dbReference type="ARBA" id="ARBA00023015"/>
    </source>
</evidence>
<dbReference type="InterPro" id="IPR002818">
    <property type="entry name" value="DJ-1/PfpI"/>
</dbReference>
<sequence length="341" mass="36505">MTGSTALDVSEPAVASVVQRDVVIVTFDGAQILDVTGPLEVFSTASRFLPAARYRTQVVTTRGGPVRPSCGLEFASTTARDVVGPIDTLVVAGGTDMGTVVTDHELLDEVRRLATDARRVTSVCSGAFVLAAAGLLAGRRATTHWAECGLLGDTYADVTVDRDAIYVRDGNVWTSAGVTAGIDLALALVADDHGHRAAATVARQLVVYLQRSGGQAQFSALLAGQTADTEPVRDLLAWIRDHLADDLSVPALAQQVNLSDRQFTRVFKAEVGETAASHVEAVRLESACRLLETTNRTIEQIAHACGFGTPESMNRSFRRRLSTTPGAHRHHFRETSSDRDR</sequence>
<evidence type="ECO:0000259" key="4">
    <source>
        <dbReference type="PROSITE" id="PS01124"/>
    </source>
</evidence>
<dbReference type="AlphaFoldDB" id="A0A511JH52"/>
<dbReference type="OrthoDB" id="3194870at2"/>
<evidence type="ECO:0000313" key="6">
    <source>
        <dbReference type="Proteomes" id="UP000321049"/>
    </source>
</evidence>
<feature type="domain" description="HTH araC/xylS-type" evidence="4">
    <location>
        <begin position="233"/>
        <end position="331"/>
    </location>
</feature>
<gene>
    <name evidence="5" type="ORF">CTE05_08570</name>
</gene>
<dbReference type="InterPro" id="IPR009057">
    <property type="entry name" value="Homeodomain-like_sf"/>
</dbReference>
<comment type="caution">
    <text evidence="5">The sequence shown here is derived from an EMBL/GenBank/DDBJ whole genome shotgun (WGS) entry which is preliminary data.</text>
</comment>
<dbReference type="Pfam" id="PF12833">
    <property type="entry name" value="HTH_18"/>
    <property type="match status" value="1"/>
</dbReference>
<feature type="region of interest" description="Disordered" evidence="3">
    <location>
        <begin position="314"/>
        <end position="341"/>
    </location>
</feature>
<feature type="compositionally biased region" description="Basic residues" evidence="3">
    <location>
        <begin position="316"/>
        <end position="332"/>
    </location>
</feature>
<dbReference type="SUPFAM" id="SSF46689">
    <property type="entry name" value="Homeodomain-like"/>
    <property type="match status" value="2"/>
</dbReference>
<dbReference type="Gene3D" id="1.10.10.60">
    <property type="entry name" value="Homeodomain-like"/>
    <property type="match status" value="1"/>
</dbReference>
<dbReference type="Gene3D" id="3.40.50.880">
    <property type="match status" value="1"/>
</dbReference>
<keyword evidence="2" id="KW-0804">Transcription</keyword>
<dbReference type="CDD" id="cd03137">
    <property type="entry name" value="GATase1_AraC_1"/>
    <property type="match status" value="1"/>
</dbReference>
<dbReference type="SMART" id="SM00342">
    <property type="entry name" value="HTH_ARAC"/>
    <property type="match status" value="1"/>
</dbReference>
<dbReference type="RefSeq" id="WP_146844885.1">
    <property type="nucleotide sequence ID" value="NZ_BJWH01000003.1"/>
</dbReference>
<keyword evidence="6" id="KW-1185">Reference proteome</keyword>
<dbReference type="SUPFAM" id="SSF52317">
    <property type="entry name" value="Class I glutamine amidotransferase-like"/>
    <property type="match status" value="1"/>
</dbReference>
<dbReference type="PROSITE" id="PS01124">
    <property type="entry name" value="HTH_ARAC_FAMILY_2"/>
    <property type="match status" value="1"/>
</dbReference>
<dbReference type="EMBL" id="BJWH01000003">
    <property type="protein sequence ID" value="GEL97310.1"/>
    <property type="molecule type" value="Genomic_DNA"/>
</dbReference>
<dbReference type="Proteomes" id="UP000321049">
    <property type="component" value="Unassembled WGS sequence"/>
</dbReference>
<keyword evidence="1" id="KW-0805">Transcription regulation</keyword>
<dbReference type="Pfam" id="PF01965">
    <property type="entry name" value="DJ-1_PfpI"/>
    <property type="match status" value="1"/>
</dbReference>
<organism evidence="5 6">
    <name type="scientific">Cellulomonas terrae</name>
    <dbReference type="NCBI Taxonomy" id="311234"/>
    <lineage>
        <taxon>Bacteria</taxon>
        <taxon>Bacillati</taxon>
        <taxon>Actinomycetota</taxon>
        <taxon>Actinomycetes</taxon>
        <taxon>Micrococcales</taxon>
        <taxon>Cellulomonadaceae</taxon>
        <taxon>Cellulomonas</taxon>
    </lineage>
</organism>
<dbReference type="PANTHER" id="PTHR43130:SF3">
    <property type="entry name" value="HTH-TYPE TRANSCRIPTIONAL REGULATOR RV1931C"/>
    <property type="match status" value="1"/>
</dbReference>
<accession>A0A511JH52</accession>
<dbReference type="InterPro" id="IPR052158">
    <property type="entry name" value="INH-QAR"/>
</dbReference>
<dbReference type="InterPro" id="IPR018060">
    <property type="entry name" value="HTH_AraC"/>
</dbReference>
<name>A0A511JH52_9CELL</name>
<dbReference type="GO" id="GO:0043565">
    <property type="term" value="F:sequence-specific DNA binding"/>
    <property type="evidence" value="ECO:0007669"/>
    <property type="project" value="InterPro"/>
</dbReference>